<keyword evidence="6" id="KW-0328">Glycosyltransferase</keyword>
<dbReference type="Gene3D" id="3.40.50.11340">
    <property type="match status" value="1"/>
</dbReference>
<dbReference type="OrthoDB" id="10050276at2759"/>
<evidence type="ECO:0000256" key="11">
    <source>
        <dbReference type="ARBA" id="ARBA00023180"/>
    </source>
</evidence>
<evidence type="ECO:0000256" key="16">
    <source>
        <dbReference type="ARBA" id="ARBA00048647"/>
    </source>
</evidence>
<dbReference type="PANTHER" id="PTHR21420">
    <property type="entry name" value="GDP-FUCOSE PROTEIN O-FUCOSYLTRANSFERASE 1"/>
    <property type="match status" value="1"/>
</dbReference>
<reference evidence="17 18" key="1">
    <citation type="journal article" date="2020" name="Cell">
        <title>Large-Scale Comparative Analyses of Tick Genomes Elucidate Their Genetic Diversity and Vector Capacities.</title>
        <authorList>
            <consortium name="Tick Genome and Microbiome Consortium (TIGMIC)"/>
            <person name="Jia N."/>
            <person name="Wang J."/>
            <person name="Shi W."/>
            <person name="Du L."/>
            <person name="Sun Y."/>
            <person name="Zhan W."/>
            <person name="Jiang J.F."/>
            <person name="Wang Q."/>
            <person name="Zhang B."/>
            <person name="Ji P."/>
            <person name="Bell-Sakyi L."/>
            <person name="Cui X.M."/>
            <person name="Yuan T.T."/>
            <person name="Jiang B.G."/>
            <person name="Yang W.F."/>
            <person name="Lam T.T."/>
            <person name="Chang Q.C."/>
            <person name="Ding S.J."/>
            <person name="Wang X.J."/>
            <person name="Zhu J.G."/>
            <person name="Ruan X.D."/>
            <person name="Zhao L."/>
            <person name="Wei J.T."/>
            <person name="Ye R.Z."/>
            <person name="Que T.C."/>
            <person name="Du C.H."/>
            <person name="Zhou Y.H."/>
            <person name="Cheng J.X."/>
            <person name="Dai P.F."/>
            <person name="Guo W.B."/>
            <person name="Han X.H."/>
            <person name="Huang E.J."/>
            <person name="Li L.F."/>
            <person name="Wei W."/>
            <person name="Gao Y.C."/>
            <person name="Liu J.Z."/>
            <person name="Shao H.Z."/>
            <person name="Wang X."/>
            <person name="Wang C.C."/>
            <person name="Yang T.C."/>
            <person name="Huo Q.B."/>
            <person name="Li W."/>
            <person name="Chen H.Y."/>
            <person name="Chen S.E."/>
            <person name="Zhou L.G."/>
            <person name="Ni X.B."/>
            <person name="Tian J.H."/>
            <person name="Sheng Y."/>
            <person name="Liu T."/>
            <person name="Pan Y.S."/>
            <person name="Xia L.Y."/>
            <person name="Li J."/>
            <person name="Zhao F."/>
            <person name="Cao W.C."/>
        </authorList>
    </citation>
    <scope>NUCLEOTIDE SEQUENCE [LARGE SCALE GENOMIC DNA]</scope>
    <source>
        <strain evidence="17">HaeL-2018</strain>
    </source>
</reference>
<dbReference type="VEuPathDB" id="VectorBase:HLOH_041981"/>
<evidence type="ECO:0000256" key="7">
    <source>
        <dbReference type="ARBA" id="ARBA00022679"/>
    </source>
</evidence>
<proteinExistence type="inferred from homology"/>
<evidence type="ECO:0000256" key="13">
    <source>
        <dbReference type="ARBA" id="ARBA00023277"/>
    </source>
</evidence>
<dbReference type="GO" id="GO:0007219">
    <property type="term" value="P:Notch signaling pathway"/>
    <property type="evidence" value="ECO:0007669"/>
    <property type="project" value="InterPro"/>
</dbReference>
<comment type="pathway">
    <text evidence="2">Protein modification; protein glycosylation.</text>
</comment>
<dbReference type="AlphaFoldDB" id="A0A9J6FAS6"/>
<evidence type="ECO:0000256" key="5">
    <source>
        <dbReference type="ARBA" id="ARBA00021745"/>
    </source>
</evidence>
<keyword evidence="9" id="KW-0914">Notch signaling pathway</keyword>
<evidence type="ECO:0000256" key="10">
    <source>
        <dbReference type="ARBA" id="ARBA00023157"/>
    </source>
</evidence>
<dbReference type="InterPro" id="IPR019378">
    <property type="entry name" value="GDP-Fuc_O-FucTrfase"/>
</dbReference>
<sequence>MCDLSLLCGAAQGKTFEAREKCHPSLASEKRYPSERFPVLAFVGAPANFPVQQENLALQAHLSWSDAVLNRARHFIRTSLRAPFVGIHLRNGIDWVRPAGLCRSGTKQGKHLARQ</sequence>
<keyword evidence="13" id="KW-0119">Carbohydrate metabolism</keyword>
<evidence type="ECO:0000256" key="3">
    <source>
        <dbReference type="ARBA" id="ARBA00010626"/>
    </source>
</evidence>
<comment type="subcellular location">
    <subcellularLocation>
        <location evidence="1">Endoplasmic reticulum</location>
    </subcellularLocation>
</comment>
<keyword evidence="12" id="KW-0294">Fucose metabolism</keyword>
<evidence type="ECO:0000256" key="6">
    <source>
        <dbReference type="ARBA" id="ARBA00022676"/>
    </source>
</evidence>
<dbReference type="GO" id="GO:0046922">
    <property type="term" value="F:peptide-O-fucosyltransferase activity"/>
    <property type="evidence" value="ECO:0007669"/>
    <property type="project" value="InterPro"/>
</dbReference>
<name>A0A9J6FAS6_HAELO</name>
<dbReference type="Proteomes" id="UP000821853">
    <property type="component" value="Chromosome 1"/>
</dbReference>
<gene>
    <name evidence="17" type="ORF">HPB48_001619</name>
</gene>
<evidence type="ECO:0000313" key="17">
    <source>
        <dbReference type="EMBL" id="KAH9360045.1"/>
    </source>
</evidence>
<dbReference type="EC" id="2.4.1.221" evidence="4"/>
<evidence type="ECO:0000256" key="1">
    <source>
        <dbReference type="ARBA" id="ARBA00004240"/>
    </source>
</evidence>
<comment type="caution">
    <text evidence="17">The sequence shown here is derived from an EMBL/GenBank/DDBJ whole genome shotgun (WGS) entry which is preliminary data.</text>
</comment>
<dbReference type="Pfam" id="PF10250">
    <property type="entry name" value="O-FucT"/>
    <property type="match status" value="1"/>
</dbReference>
<keyword evidence="7" id="KW-0808">Transferase</keyword>
<keyword evidence="8" id="KW-0256">Endoplasmic reticulum</keyword>
<dbReference type="PANTHER" id="PTHR21420:SF10">
    <property type="entry name" value="GDP-FUCOSE PROTEIN O-FUCOSYLTRANSFERASE 1"/>
    <property type="match status" value="1"/>
</dbReference>
<evidence type="ECO:0000256" key="8">
    <source>
        <dbReference type="ARBA" id="ARBA00022824"/>
    </source>
</evidence>
<dbReference type="GO" id="GO:0005783">
    <property type="term" value="C:endoplasmic reticulum"/>
    <property type="evidence" value="ECO:0007669"/>
    <property type="project" value="UniProtKB-SubCell"/>
</dbReference>
<accession>A0A9J6FAS6</accession>
<comment type="catalytic activity">
    <reaction evidence="15">
        <text>L-threonyl-[protein] + GDP-beta-L-fucose = 3-O-(alpha-L-fucosyl)-L-threonyl-[protein] + GDP + H(+)</text>
        <dbReference type="Rhea" id="RHEA:70491"/>
        <dbReference type="Rhea" id="RHEA-COMP:11060"/>
        <dbReference type="Rhea" id="RHEA-COMP:17915"/>
        <dbReference type="ChEBI" id="CHEBI:15378"/>
        <dbReference type="ChEBI" id="CHEBI:30013"/>
        <dbReference type="ChEBI" id="CHEBI:57273"/>
        <dbReference type="ChEBI" id="CHEBI:58189"/>
        <dbReference type="ChEBI" id="CHEBI:189631"/>
        <dbReference type="EC" id="2.4.1.221"/>
    </reaction>
    <physiologicalReaction direction="left-to-right" evidence="15">
        <dbReference type="Rhea" id="RHEA:70492"/>
    </physiologicalReaction>
</comment>
<evidence type="ECO:0000256" key="15">
    <source>
        <dbReference type="ARBA" id="ARBA00047273"/>
    </source>
</evidence>
<dbReference type="Gene3D" id="3.40.50.11350">
    <property type="match status" value="1"/>
</dbReference>
<keyword evidence="10" id="KW-1015">Disulfide bond</keyword>
<organism evidence="17 18">
    <name type="scientific">Haemaphysalis longicornis</name>
    <name type="common">Bush tick</name>
    <dbReference type="NCBI Taxonomy" id="44386"/>
    <lineage>
        <taxon>Eukaryota</taxon>
        <taxon>Metazoa</taxon>
        <taxon>Ecdysozoa</taxon>
        <taxon>Arthropoda</taxon>
        <taxon>Chelicerata</taxon>
        <taxon>Arachnida</taxon>
        <taxon>Acari</taxon>
        <taxon>Parasitiformes</taxon>
        <taxon>Ixodida</taxon>
        <taxon>Ixodoidea</taxon>
        <taxon>Ixodidae</taxon>
        <taxon>Haemaphysalinae</taxon>
        <taxon>Haemaphysalis</taxon>
    </lineage>
</organism>
<dbReference type="EMBL" id="JABSTR010000001">
    <property type="protein sequence ID" value="KAH9360045.1"/>
    <property type="molecule type" value="Genomic_DNA"/>
</dbReference>
<evidence type="ECO:0000256" key="4">
    <source>
        <dbReference type="ARBA" id="ARBA00012196"/>
    </source>
</evidence>
<keyword evidence="11" id="KW-0325">Glycoprotein</keyword>
<dbReference type="InterPro" id="IPR039922">
    <property type="entry name" value="POFUT1"/>
</dbReference>
<keyword evidence="18" id="KW-1185">Reference proteome</keyword>
<protein>
    <recommendedName>
        <fullName evidence="5">GDP-fucose protein O-fucosyltransferase 1</fullName>
        <ecNumber evidence="4">2.4.1.221</ecNumber>
    </recommendedName>
    <alternativeName>
        <fullName evidence="14">Peptide-O-fucosyltransferase 1</fullName>
    </alternativeName>
</protein>
<evidence type="ECO:0000256" key="9">
    <source>
        <dbReference type="ARBA" id="ARBA00022976"/>
    </source>
</evidence>
<comment type="catalytic activity">
    <reaction evidence="16">
        <text>L-seryl-[protein] + GDP-beta-L-fucose = 3-O-(alpha-L-fucosyl)-L-seryl-[protein] + GDP + H(+)</text>
        <dbReference type="Rhea" id="RHEA:63644"/>
        <dbReference type="Rhea" id="RHEA-COMP:9863"/>
        <dbReference type="Rhea" id="RHEA-COMP:17914"/>
        <dbReference type="ChEBI" id="CHEBI:15378"/>
        <dbReference type="ChEBI" id="CHEBI:29999"/>
        <dbReference type="ChEBI" id="CHEBI:57273"/>
        <dbReference type="ChEBI" id="CHEBI:58189"/>
        <dbReference type="ChEBI" id="CHEBI:189632"/>
        <dbReference type="EC" id="2.4.1.221"/>
    </reaction>
    <physiologicalReaction direction="left-to-right" evidence="16">
        <dbReference type="Rhea" id="RHEA:63645"/>
    </physiologicalReaction>
</comment>
<evidence type="ECO:0000256" key="12">
    <source>
        <dbReference type="ARBA" id="ARBA00023253"/>
    </source>
</evidence>
<evidence type="ECO:0000313" key="18">
    <source>
        <dbReference type="Proteomes" id="UP000821853"/>
    </source>
</evidence>
<evidence type="ECO:0000256" key="2">
    <source>
        <dbReference type="ARBA" id="ARBA00004922"/>
    </source>
</evidence>
<evidence type="ECO:0000256" key="14">
    <source>
        <dbReference type="ARBA" id="ARBA00033080"/>
    </source>
</evidence>
<comment type="similarity">
    <text evidence="3">Belongs to the glycosyltransferase 65 family.</text>
</comment>